<dbReference type="Gene3D" id="3.40.50.300">
    <property type="entry name" value="P-loop containing nucleotide triphosphate hydrolases"/>
    <property type="match status" value="1"/>
</dbReference>
<organism evidence="1 2">
    <name type="scientific">Roridomyces roridus</name>
    <dbReference type="NCBI Taxonomy" id="1738132"/>
    <lineage>
        <taxon>Eukaryota</taxon>
        <taxon>Fungi</taxon>
        <taxon>Dikarya</taxon>
        <taxon>Basidiomycota</taxon>
        <taxon>Agaricomycotina</taxon>
        <taxon>Agaricomycetes</taxon>
        <taxon>Agaricomycetidae</taxon>
        <taxon>Agaricales</taxon>
        <taxon>Marasmiineae</taxon>
        <taxon>Mycenaceae</taxon>
        <taxon>Roridomyces</taxon>
    </lineage>
</organism>
<sequence>MCLNNLHVFFPASSAQLAASIKHLPEYHKSQIADAGIGIVAVDSLSAWYWQDRFTAEQLALPSASTALQHVLAALQSFRVSHHPVTILTNHGLTTIENYNKPTPVFYKQHLPSLPAAPPEGSHIVPSNIILPLTHHVTLNPTPTPFPPLYCTPSLPNLGGGGGREVVGYIRRPGCALGRFLVDIRV</sequence>
<accession>A0AAD7BUR5</accession>
<proteinExistence type="predicted"/>
<protein>
    <recommendedName>
        <fullName evidence="3">DNA recombination and repair protein Rad51-like C-terminal domain-containing protein</fullName>
    </recommendedName>
</protein>
<evidence type="ECO:0000313" key="2">
    <source>
        <dbReference type="Proteomes" id="UP001221142"/>
    </source>
</evidence>
<gene>
    <name evidence="1" type="ORF">FB45DRAFT_917493</name>
</gene>
<evidence type="ECO:0008006" key="3">
    <source>
        <dbReference type="Google" id="ProtNLM"/>
    </source>
</evidence>
<reference evidence="1" key="1">
    <citation type="submission" date="2023-03" db="EMBL/GenBank/DDBJ databases">
        <title>Massive genome expansion in bonnet fungi (Mycena s.s.) driven by repeated elements and novel gene families across ecological guilds.</title>
        <authorList>
            <consortium name="Lawrence Berkeley National Laboratory"/>
            <person name="Harder C.B."/>
            <person name="Miyauchi S."/>
            <person name="Viragh M."/>
            <person name="Kuo A."/>
            <person name="Thoen E."/>
            <person name="Andreopoulos B."/>
            <person name="Lu D."/>
            <person name="Skrede I."/>
            <person name="Drula E."/>
            <person name="Henrissat B."/>
            <person name="Morin E."/>
            <person name="Kohler A."/>
            <person name="Barry K."/>
            <person name="LaButti K."/>
            <person name="Morin E."/>
            <person name="Salamov A."/>
            <person name="Lipzen A."/>
            <person name="Mereny Z."/>
            <person name="Hegedus B."/>
            <person name="Baldrian P."/>
            <person name="Stursova M."/>
            <person name="Weitz H."/>
            <person name="Taylor A."/>
            <person name="Grigoriev I.V."/>
            <person name="Nagy L.G."/>
            <person name="Martin F."/>
            <person name="Kauserud H."/>
        </authorList>
    </citation>
    <scope>NUCLEOTIDE SEQUENCE</scope>
    <source>
        <strain evidence="1">9284</strain>
    </source>
</reference>
<comment type="caution">
    <text evidence="1">The sequence shown here is derived from an EMBL/GenBank/DDBJ whole genome shotgun (WGS) entry which is preliminary data.</text>
</comment>
<dbReference type="Proteomes" id="UP001221142">
    <property type="component" value="Unassembled WGS sequence"/>
</dbReference>
<dbReference type="InterPro" id="IPR027417">
    <property type="entry name" value="P-loop_NTPase"/>
</dbReference>
<dbReference type="EMBL" id="JARKIF010000009">
    <property type="protein sequence ID" value="KAJ7631099.1"/>
    <property type="molecule type" value="Genomic_DNA"/>
</dbReference>
<keyword evidence="2" id="KW-1185">Reference proteome</keyword>
<name>A0AAD7BUR5_9AGAR</name>
<evidence type="ECO:0000313" key="1">
    <source>
        <dbReference type="EMBL" id="KAJ7631099.1"/>
    </source>
</evidence>
<dbReference type="AlphaFoldDB" id="A0AAD7BUR5"/>